<dbReference type="InterPro" id="IPR056925">
    <property type="entry name" value="ParE-like"/>
</dbReference>
<feature type="domain" description="ParE-like toxin" evidence="1">
    <location>
        <begin position="19"/>
        <end position="84"/>
    </location>
</feature>
<dbReference type="SUPFAM" id="SSF143011">
    <property type="entry name" value="RelE-like"/>
    <property type="match status" value="1"/>
</dbReference>
<protein>
    <recommendedName>
        <fullName evidence="1">ParE-like toxin domain-containing protein</fullName>
    </recommendedName>
</protein>
<gene>
    <name evidence="2" type="ORF">ENS29_05235</name>
</gene>
<organism evidence="2">
    <name type="scientific">Desulfatirhabdium butyrativorans</name>
    <dbReference type="NCBI Taxonomy" id="340467"/>
    <lineage>
        <taxon>Bacteria</taxon>
        <taxon>Pseudomonadati</taxon>
        <taxon>Thermodesulfobacteriota</taxon>
        <taxon>Desulfobacteria</taxon>
        <taxon>Desulfobacterales</taxon>
        <taxon>Desulfatirhabdiaceae</taxon>
        <taxon>Desulfatirhabdium</taxon>
    </lineage>
</organism>
<name>A0A7C4MLF3_9BACT</name>
<dbReference type="Pfam" id="PF24732">
    <property type="entry name" value="ParE_like"/>
    <property type="match status" value="1"/>
</dbReference>
<dbReference type="Gene3D" id="3.30.2310.20">
    <property type="entry name" value="RelE-like"/>
    <property type="match status" value="1"/>
</dbReference>
<dbReference type="InterPro" id="IPR035093">
    <property type="entry name" value="RelE/ParE_toxin_dom_sf"/>
</dbReference>
<sequence>MKSQTTLSFWKHYWALPPEIRQRARQAYKSWRDNPDHPSLFFKRVKESQPVYSVRIGLGYRALGLLKGDTVTWFWIGTHGEYERLLM</sequence>
<comment type="caution">
    <text evidence="2">The sequence shown here is derived from an EMBL/GenBank/DDBJ whole genome shotgun (WGS) entry which is preliminary data.</text>
</comment>
<accession>A0A7C4MLF3</accession>
<dbReference type="EMBL" id="DSUH01000121">
    <property type="protein sequence ID" value="HGU32242.1"/>
    <property type="molecule type" value="Genomic_DNA"/>
</dbReference>
<dbReference type="AlphaFoldDB" id="A0A7C4MLF3"/>
<evidence type="ECO:0000259" key="1">
    <source>
        <dbReference type="Pfam" id="PF24732"/>
    </source>
</evidence>
<reference evidence="2" key="1">
    <citation type="journal article" date="2020" name="mSystems">
        <title>Genome- and Community-Level Interaction Insights into Carbon Utilization and Element Cycling Functions of Hydrothermarchaeota in Hydrothermal Sediment.</title>
        <authorList>
            <person name="Zhou Z."/>
            <person name="Liu Y."/>
            <person name="Xu W."/>
            <person name="Pan J."/>
            <person name="Luo Z.H."/>
            <person name="Li M."/>
        </authorList>
    </citation>
    <scope>NUCLEOTIDE SEQUENCE [LARGE SCALE GENOMIC DNA]</scope>
    <source>
        <strain evidence="2">SpSt-477</strain>
    </source>
</reference>
<proteinExistence type="predicted"/>
<evidence type="ECO:0000313" key="2">
    <source>
        <dbReference type="EMBL" id="HGU32242.1"/>
    </source>
</evidence>